<protein>
    <submittedName>
        <fullName evidence="9">DMT family transporter</fullName>
    </submittedName>
    <submittedName>
        <fullName evidence="8">EamA-like transporter family protein</fullName>
    </submittedName>
</protein>
<feature type="transmembrane region" description="Helical" evidence="6">
    <location>
        <begin position="96"/>
        <end position="118"/>
    </location>
</feature>
<feature type="transmembrane region" description="Helical" evidence="6">
    <location>
        <begin position="44"/>
        <end position="62"/>
    </location>
</feature>
<dbReference type="RefSeq" id="WP_035417483.1">
    <property type="nucleotide sequence ID" value="NZ_CP053675.1"/>
</dbReference>
<feature type="transmembrane region" description="Helical" evidence="6">
    <location>
        <begin position="158"/>
        <end position="177"/>
    </location>
</feature>
<evidence type="ECO:0000256" key="3">
    <source>
        <dbReference type="ARBA" id="ARBA00022692"/>
    </source>
</evidence>
<evidence type="ECO:0000256" key="4">
    <source>
        <dbReference type="ARBA" id="ARBA00022989"/>
    </source>
</evidence>
<feature type="transmembrane region" description="Helical" evidence="6">
    <location>
        <begin position="125"/>
        <end position="146"/>
    </location>
</feature>
<organism evidence="8 10">
    <name type="scientific">Ferrovum myxofaciens</name>
    <dbReference type="NCBI Taxonomy" id="416213"/>
    <lineage>
        <taxon>Bacteria</taxon>
        <taxon>Pseudomonadati</taxon>
        <taxon>Pseudomonadota</taxon>
        <taxon>Betaproteobacteria</taxon>
        <taxon>Ferrovales</taxon>
        <taxon>Ferrovaceae</taxon>
        <taxon>Ferrovum</taxon>
    </lineage>
</organism>
<evidence type="ECO:0000256" key="6">
    <source>
        <dbReference type="SAM" id="Phobius"/>
    </source>
</evidence>
<evidence type="ECO:0000256" key="2">
    <source>
        <dbReference type="ARBA" id="ARBA00022475"/>
    </source>
</evidence>
<dbReference type="InterPro" id="IPR000620">
    <property type="entry name" value="EamA_dom"/>
</dbReference>
<keyword evidence="4 6" id="KW-1133">Transmembrane helix</keyword>
<feature type="domain" description="EamA" evidence="7">
    <location>
        <begin position="160"/>
        <end position="292"/>
    </location>
</feature>
<dbReference type="OrthoDB" id="4167046at2"/>
<accession>A0A149W0L8</accession>
<feature type="transmembrane region" description="Helical" evidence="6">
    <location>
        <begin position="221"/>
        <end position="243"/>
    </location>
</feature>
<dbReference type="Proteomes" id="UP000075653">
    <property type="component" value="Unassembled WGS sequence"/>
</dbReference>
<gene>
    <name evidence="8" type="ORF">FEMY_03870</name>
    <name evidence="9" type="ORF">JZL65_13280</name>
</gene>
<dbReference type="InterPro" id="IPR050638">
    <property type="entry name" value="AA-Vitamin_Transporters"/>
</dbReference>
<feature type="transmembrane region" description="Helical" evidence="6">
    <location>
        <begin position="12"/>
        <end position="32"/>
    </location>
</feature>
<dbReference type="SUPFAM" id="SSF103481">
    <property type="entry name" value="Multidrug resistance efflux transporter EmrE"/>
    <property type="match status" value="2"/>
</dbReference>
<dbReference type="AlphaFoldDB" id="A0A8F3DV06"/>
<evidence type="ECO:0000313" key="10">
    <source>
        <dbReference type="Proteomes" id="UP000075653"/>
    </source>
</evidence>
<dbReference type="PANTHER" id="PTHR32322">
    <property type="entry name" value="INNER MEMBRANE TRANSPORTER"/>
    <property type="match status" value="1"/>
</dbReference>
<evidence type="ECO:0000256" key="5">
    <source>
        <dbReference type="ARBA" id="ARBA00023136"/>
    </source>
</evidence>
<keyword evidence="5 6" id="KW-0472">Membrane</keyword>
<evidence type="ECO:0000256" key="1">
    <source>
        <dbReference type="ARBA" id="ARBA00004651"/>
    </source>
</evidence>
<dbReference type="PATRIC" id="fig|1789004.3.peg.386"/>
<dbReference type="Pfam" id="PF00892">
    <property type="entry name" value="EamA"/>
    <property type="match status" value="2"/>
</dbReference>
<feature type="domain" description="EamA" evidence="7">
    <location>
        <begin position="11"/>
        <end position="141"/>
    </location>
</feature>
<feature type="transmembrane region" description="Helical" evidence="6">
    <location>
        <begin position="250"/>
        <end position="268"/>
    </location>
</feature>
<dbReference type="EMBL" id="LRRD01000006">
    <property type="protein sequence ID" value="KXW59025.1"/>
    <property type="molecule type" value="Genomic_DNA"/>
</dbReference>
<feature type="transmembrane region" description="Helical" evidence="6">
    <location>
        <begin position="274"/>
        <end position="294"/>
    </location>
</feature>
<dbReference type="EMBL" id="CP071137">
    <property type="protein sequence ID" value="QWY77413.1"/>
    <property type="molecule type" value="Genomic_DNA"/>
</dbReference>
<dbReference type="GeneID" id="301710799"/>
<evidence type="ECO:0000313" key="8">
    <source>
        <dbReference type="EMBL" id="KXW59025.1"/>
    </source>
</evidence>
<keyword evidence="3 6" id="KW-0812">Transmembrane</keyword>
<feature type="transmembrane region" description="Helical" evidence="6">
    <location>
        <begin position="189"/>
        <end position="209"/>
    </location>
</feature>
<dbReference type="PANTHER" id="PTHR32322:SF18">
    <property type="entry name" value="S-ADENOSYLMETHIONINE_S-ADENOSYLHOMOCYSTEINE TRANSPORTER"/>
    <property type="match status" value="1"/>
</dbReference>
<accession>A0A8F3DV06</accession>
<dbReference type="InterPro" id="IPR037185">
    <property type="entry name" value="EmrE-like"/>
</dbReference>
<sequence length="311" mass="32225">MSIPHARPRWKGFLAAAVVVVCWSGFNIVSRLGGKSTLTPYDLAALRFGVAGSLMLPVYFISRNPLSLRQLLIIASSGGLFYALLIYAGFSLAPAAHAGVLVNGGIPLASAAIAWIWLKDRPNSATLTALILTALGLMVIGFSRFAPGSATPSTGEKYWMGDLCFIGAALCWAYYGLLVRVWNIRPLDAVSGITVGAAVLYLPLYALFLPKGLSGVSTSALLLQGIYQGIIAALVAAFSFAYATLSLGSGIASMMLAIVPGTTTLLAAPFLGEALTLTTLGGVALVSVGAALGAKVKKTAPTPTPLRHSPD</sequence>
<name>A0A8F3DV06_9PROT</name>
<proteinExistence type="predicted"/>
<evidence type="ECO:0000259" key="7">
    <source>
        <dbReference type="Pfam" id="PF00892"/>
    </source>
</evidence>
<keyword evidence="2" id="KW-1003">Cell membrane</keyword>
<reference evidence="9" key="2">
    <citation type="submission" date="2021-02" db="EMBL/GenBank/DDBJ databases">
        <title>Comparative genomics of Ferrovum myxofaciens strains, predominant extremophile bacteria forming large biofilm stalactites in acid mine ecosystems.</title>
        <authorList>
            <person name="Burkartova K."/>
            <person name="Ridl J."/>
            <person name="Pajer P."/>
            <person name="Falteisek L."/>
        </authorList>
    </citation>
    <scope>NUCLEOTIDE SEQUENCE</scope>
    <source>
        <strain evidence="9">MI1III</strain>
    </source>
</reference>
<feature type="transmembrane region" description="Helical" evidence="6">
    <location>
        <begin position="71"/>
        <end position="90"/>
    </location>
</feature>
<comment type="subcellular location">
    <subcellularLocation>
        <location evidence="1">Cell membrane</location>
        <topology evidence="1">Multi-pass membrane protein</topology>
    </subcellularLocation>
</comment>
<dbReference type="Proteomes" id="UP000683551">
    <property type="component" value="Chromosome"/>
</dbReference>
<evidence type="ECO:0000313" key="9">
    <source>
        <dbReference type="EMBL" id="QWY77413.1"/>
    </source>
</evidence>
<reference evidence="8 10" key="1">
    <citation type="submission" date="2016-01" db="EMBL/GenBank/DDBJ databases">
        <title>Genome sequence of the acidophilic iron oxidising Ferrovum strain Z-31.</title>
        <authorList>
            <person name="Poehlein A."/>
            <person name="Ullrich S.R."/>
            <person name="Schloemann M."/>
            <person name="Muehling M."/>
            <person name="Daniel R."/>
        </authorList>
    </citation>
    <scope>NUCLEOTIDE SEQUENCE [LARGE SCALE GENOMIC DNA]</scope>
    <source>
        <strain evidence="8 10">Z-31</strain>
    </source>
</reference>
<dbReference type="GO" id="GO:0005886">
    <property type="term" value="C:plasma membrane"/>
    <property type="evidence" value="ECO:0007669"/>
    <property type="project" value="UniProtKB-SubCell"/>
</dbReference>
<keyword evidence="10" id="KW-1185">Reference proteome</keyword>